<dbReference type="SUPFAM" id="SSF109854">
    <property type="entry name" value="DinB/YfiT-like putative metalloenzymes"/>
    <property type="match status" value="1"/>
</dbReference>
<reference evidence="1" key="1">
    <citation type="submission" date="2021-11" db="EMBL/GenBank/DDBJ databases">
        <authorList>
            <person name="Bulgarelli D."/>
        </authorList>
    </citation>
    <scope>NUCLEOTIDE SEQUENCE</scope>
    <source>
        <strain evidence="1">Bi133</strain>
    </source>
</reference>
<dbReference type="InterPro" id="IPR034660">
    <property type="entry name" value="DinB/YfiT-like"/>
</dbReference>
<evidence type="ECO:0008006" key="3">
    <source>
        <dbReference type="Google" id="ProtNLM"/>
    </source>
</evidence>
<name>A0A9W4PCU2_9BACI</name>
<dbReference type="EMBL" id="CAKKMG010000009">
    <property type="protein sequence ID" value="CAH0168059.1"/>
    <property type="molecule type" value="Genomic_DNA"/>
</dbReference>
<sequence>MSETLASSIKTLLKETFEGPENDGSYYTNSRPNTGIFGTLDGLTAEDASRSINGSTIAAHSDHIRYYLWVIRTMISGADFEKDWDASWTIATVDEVKWGEIREGLNNEYVTLFEEIDTIDLGKWLTNVNATIAHSAYHLGALRQMLKSLEISKIV</sequence>
<dbReference type="AlphaFoldDB" id="A0A9W4PCU2"/>
<evidence type="ECO:0000313" key="2">
    <source>
        <dbReference type="Proteomes" id="UP000789326"/>
    </source>
</evidence>
<accession>A0A9W4PCU2</accession>
<protein>
    <recommendedName>
        <fullName evidence="3">DinB family protein</fullName>
    </recommendedName>
</protein>
<gene>
    <name evidence="1" type="ORF">SRABI133_01109</name>
</gene>
<evidence type="ECO:0000313" key="1">
    <source>
        <dbReference type="EMBL" id="CAH0168059.1"/>
    </source>
</evidence>
<comment type="caution">
    <text evidence="1">The sequence shown here is derived from an EMBL/GenBank/DDBJ whole genome shotgun (WGS) entry which is preliminary data.</text>
</comment>
<dbReference type="RefSeq" id="WP_230301091.1">
    <property type="nucleotide sequence ID" value="NZ_CAKKMG010000009.1"/>
</dbReference>
<organism evidence="1 2">
    <name type="scientific">Peribacillus simplex</name>
    <dbReference type="NCBI Taxonomy" id="1478"/>
    <lineage>
        <taxon>Bacteria</taxon>
        <taxon>Bacillati</taxon>
        <taxon>Bacillota</taxon>
        <taxon>Bacilli</taxon>
        <taxon>Bacillales</taxon>
        <taxon>Bacillaceae</taxon>
        <taxon>Peribacillus</taxon>
    </lineage>
</organism>
<proteinExistence type="predicted"/>
<dbReference type="Proteomes" id="UP000789326">
    <property type="component" value="Unassembled WGS sequence"/>
</dbReference>